<dbReference type="GO" id="GO:0000976">
    <property type="term" value="F:transcription cis-regulatory region binding"/>
    <property type="evidence" value="ECO:0007669"/>
    <property type="project" value="TreeGrafter"/>
</dbReference>
<keyword evidence="2 4" id="KW-0238">DNA-binding</keyword>
<dbReference type="AlphaFoldDB" id="A0A6N7ZD04"/>
<dbReference type="PROSITE" id="PS50977">
    <property type="entry name" value="HTH_TETR_2"/>
    <property type="match status" value="1"/>
</dbReference>
<organism evidence="7 8">
    <name type="scientific">Amycolatopsis pithecellobii</name>
    <dbReference type="NCBI Taxonomy" id="664692"/>
    <lineage>
        <taxon>Bacteria</taxon>
        <taxon>Bacillati</taxon>
        <taxon>Actinomycetota</taxon>
        <taxon>Actinomycetes</taxon>
        <taxon>Pseudonocardiales</taxon>
        <taxon>Pseudonocardiaceae</taxon>
        <taxon>Amycolatopsis</taxon>
    </lineage>
</organism>
<dbReference type="SUPFAM" id="SSF46689">
    <property type="entry name" value="Homeodomain-like"/>
    <property type="match status" value="1"/>
</dbReference>
<dbReference type="InterPro" id="IPR050109">
    <property type="entry name" value="HTH-type_TetR-like_transc_reg"/>
</dbReference>
<protein>
    <submittedName>
        <fullName evidence="7">TetR family transcriptional regulator</fullName>
    </submittedName>
</protein>
<dbReference type="EMBL" id="WMBA01000119">
    <property type="protein sequence ID" value="MTD59618.1"/>
    <property type="molecule type" value="Genomic_DNA"/>
</dbReference>
<name>A0A6N7ZD04_9PSEU</name>
<gene>
    <name evidence="7" type="ORF">GKO32_37370</name>
</gene>
<dbReference type="OrthoDB" id="3217159at2"/>
<dbReference type="Gene3D" id="1.10.357.10">
    <property type="entry name" value="Tetracycline Repressor, domain 2"/>
    <property type="match status" value="1"/>
</dbReference>
<keyword evidence="1" id="KW-0805">Transcription regulation</keyword>
<evidence type="ECO:0000256" key="2">
    <source>
        <dbReference type="ARBA" id="ARBA00023125"/>
    </source>
</evidence>
<dbReference type="Pfam" id="PF00440">
    <property type="entry name" value="TetR_N"/>
    <property type="match status" value="1"/>
</dbReference>
<keyword evidence="8" id="KW-1185">Reference proteome</keyword>
<evidence type="ECO:0000256" key="5">
    <source>
        <dbReference type="SAM" id="MobiDB-lite"/>
    </source>
</evidence>
<reference evidence="7 8" key="1">
    <citation type="submission" date="2019-11" db="EMBL/GenBank/DDBJ databases">
        <title>Draft genome of Amycolatopsis RM579.</title>
        <authorList>
            <person name="Duangmal K."/>
            <person name="Mingma R."/>
        </authorList>
    </citation>
    <scope>NUCLEOTIDE SEQUENCE [LARGE SCALE GENOMIC DNA]</scope>
    <source>
        <strain evidence="7 8">RM579</strain>
    </source>
</reference>
<feature type="DNA-binding region" description="H-T-H motif" evidence="4">
    <location>
        <begin position="35"/>
        <end position="54"/>
    </location>
</feature>
<dbReference type="InterPro" id="IPR009057">
    <property type="entry name" value="Homeodomain-like_sf"/>
</dbReference>
<evidence type="ECO:0000256" key="4">
    <source>
        <dbReference type="PROSITE-ProRule" id="PRU00335"/>
    </source>
</evidence>
<dbReference type="GO" id="GO:0003700">
    <property type="term" value="F:DNA-binding transcription factor activity"/>
    <property type="evidence" value="ECO:0007669"/>
    <property type="project" value="TreeGrafter"/>
</dbReference>
<feature type="domain" description="HTH tetR-type" evidence="6">
    <location>
        <begin position="14"/>
        <end position="72"/>
    </location>
</feature>
<evidence type="ECO:0000313" key="7">
    <source>
        <dbReference type="EMBL" id="MTD59618.1"/>
    </source>
</evidence>
<evidence type="ECO:0000256" key="1">
    <source>
        <dbReference type="ARBA" id="ARBA00023015"/>
    </source>
</evidence>
<evidence type="ECO:0000259" key="6">
    <source>
        <dbReference type="PROSITE" id="PS50977"/>
    </source>
</evidence>
<proteinExistence type="predicted"/>
<evidence type="ECO:0000256" key="3">
    <source>
        <dbReference type="ARBA" id="ARBA00023163"/>
    </source>
</evidence>
<dbReference type="RefSeq" id="WP_154761643.1">
    <property type="nucleotide sequence ID" value="NZ_WMBA01000119.1"/>
</dbReference>
<dbReference type="PANTHER" id="PTHR30055">
    <property type="entry name" value="HTH-TYPE TRANSCRIPTIONAL REGULATOR RUTR"/>
    <property type="match status" value="1"/>
</dbReference>
<feature type="region of interest" description="Disordered" evidence="5">
    <location>
        <begin position="198"/>
        <end position="222"/>
    </location>
</feature>
<comment type="caution">
    <text evidence="7">The sequence shown here is derived from an EMBL/GenBank/DDBJ whole genome shotgun (WGS) entry which is preliminary data.</text>
</comment>
<accession>A0A6N7ZD04</accession>
<dbReference type="PANTHER" id="PTHR30055:SF234">
    <property type="entry name" value="HTH-TYPE TRANSCRIPTIONAL REGULATOR BETI"/>
    <property type="match status" value="1"/>
</dbReference>
<sequence>MSQSRATGRVNQKRRTREAILRAAAELVRSGRTISMPEVARAAAVSEATAYRHFPDLAGLLRETITGTLFTPAEALEAVAGSRDPVERIAVATEYLLRHALAHQSAIRAVIAATITGSAPGARPDLRLALIDQALAPLAEDLGHSGSGELDRLKRELAFAVGSEGLFFLIDHCGLTPDEAIATVVHATTTLTRVAQAHATSLPRQERRDMYLCPPTLPKKSS</sequence>
<evidence type="ECO:0000313" key="8">
    <source>
        <dbReference type="Proteomes" id="UP000440096"/>
    </source>
</evidence>
<dbReference type="InterPro" id="IPR001647">
    <property type="entry name" value="HTH_TetR"/>
</dbReference>
<dbReference type="Proteomes" id="UP000440096">
    <property type="component" value="Unassembled WGS sequence"/>
</dbReference>
<keyword evidence="3" id="KW-0804">Transcription</keyword>